<dbReference type="CDD" id="cd06170">
    <property type="entry name" value="LuxR_C_like"/>
    <property type="match status" value="1"/>
</dbReference>
<dbReference type="PRINTS" id="PR00038">
    <property type="entry name" value="HTHLUXR"/>
</dbReference>
<evidence type="ECO:0000256" key="2">
    <source>
        <dbReference type="ARBA" id="ARBA00022840"/>
    </source>
</evidence>
<organism evidence="4 5">
    <name type="scientific">Actinacidiphila paucisporea</name>
    <dbReference type="NCBI Taxonomy" id="310782"/>
    <lineage>
        <taxon>Bacteria</taxon>
        <taxon>Bacillati</taxon>
        <taxon>Actinomycetota</taxon>
        <taxon>Actinomycetes</taxon>
        <taxon>Kitasatosporales</taxon>
        <taxon>Streptomycetaceae</taxon>
        <taxon>Actinacidiphila</taxon>
    </lineage>
</organism>
<dbReference type="GO" id="GO:0005524">
    <property type="term" value="F:ATP binding"/>
    <property type="evidence" value="ECO:0007669"/>
    <property type="project" value="UniProtKB-KW"/>
</dbReference>
<dbReference type="Gene3D" id="1.10.10.10">
    <property type="entry name" value="Winged helix-like DNA-binding domain superfamily/Winged helix DNA-binding domain"/>
    <property type="match status" value="1"/>
</dbReference>
<sequence length="950" mass="100455">MLSTIPGESSHGRMVRSSEYHRLTGILQELADGRGSVSAITGDPGTGKTRLLTALSEEAKRRGLVVLRAGCGGTNAADMPYQAFIEALGGWRGTKPVVLHPSAARLVARLTEGYGADVQGANWSKYGGDRCRFYAGMRRMLAEVLATEAHRGVLLLLDDFHSADQGSLDLVETLLDWPVEEPLAVVLAHRPRQSPLRMHALLERGAETGALRKVELDALSLPQSATLLDIPLRAPELRELHRRSEGIPLYLTALAAAETSVSEAPAWQRISARLLAETEQLADRDREVLAAAAVLGDHFVTDTVAQAAGIPFGLTCDSVTALVQHDLIRTAEDGTLVFRHPLLRQCVYETMDACERSVAHRRALDCLSRRGEPPLELVRHVEGAGSEMKPADAVILAAAAEEALHRERVRDAGRWLAMAMRLSRRGGSGDVAERIRLPVARALAAEGRLASVREVRRETLLTVPADAHGERAAAVAWFATVETLLGNPEEARSLVTGEVHRLRGLDGGSPTDALLGIQHALARALRGLTLLPGELDAVLRGAAADPRAHGGALALRGLVEALSGGDRVRAAATLSECARAVDATQDEGLGLGPERLGVLGWGEALIGRHSAAAGHLERAVAAARGANDVHLLPILLTGLALVRCRLGGVASAHELAGEAQSVAAATGAAEHAGLARVLSAASGALLRIPDVGGITSEIDDLCSPEVWWRPLIALLLADAAAVKGDLAVAQDLVLAGGGGATLPTMIPCMAAHAYEVFAAAAVHGVDCSEEWAERAAAVAADLPAERAYALMASGHARADLPAEALRDYETAFELFAEAGMVCEQMRALLAAAPHAARTGQGPRALRMLDNAERLGRRHGVVAMCEEARRRRRELGRDGVGVLAGGTAALGELTQREREIARLAGEGLKTRDIAVQLQISPRTVGVHLTRIYAKLNVGSRAALARFMAQVA</sequence>
<proteinExistence type="predicted"/>
<dbReference type="InterPro" id="IPR041664">
    <property type="entry name" value="AAA_16"/>
</dbReference>
<dbReference type="OrthoDB" id="4500249at2"/>
<dbReference type="Proteomes" id="UP000184111">
    <property type="component" value="Unassembled WGS sequence"/>
</dbReference>
<dbReference type="EMBL" id="FRBI01000008">
    <property type="protein sequence ID" value="SHM05835.1"/>
    <property type="molecule type" value="Genomic_DNA"/>
</dbReference>
<dbReference type="SMART" id="SM00382">
    <property type="entry name" value="AAA"/>
    <property type="match status" value="1"/>
</dbReference>
<dbReference type="Pfam" id="PF13191">
    <property type="entry name" value="AAA_16"/>
    <property type="match status" value="1"/>
</dbReference>
<dbReference type="Pfam" id="PF00196">
    <property type="entry name" value="GerE"/>
    <property type="match status" value="1"/>
</dbReference>
<protein>
    <submittedName>
        <fullName evidence="4">Regulatory protein, luxR family</fullName>
    </submittedName>
</protein>
<dbReference type="GO" id="GO:0004016">
    <property type="term" value="F:adenylate cyclase activity"/>
    <property type="evidence" value="ECO:0007669"/>
    <property type="project" value="TreeGrafter"/>
</dbReference>
<keyword evidence="1" id="KW-0547">Nucleotide-binding</keyword>
<evidence type="ECO:0000313" key="5">
    <source>
        <dbReference type="Proteomes" id="UP000184111"/>
    </source>
</evidence>
<dbReference type="GO" id="GO:0005737">
    <property type="term" value="C:cytoplasm"/>
    <property type="evidence" value="ECO:0007669"/>
    <property type="project" value="TreeGrafter"/>
</dbReference>
<dbReference type="AlphaFoldDB" id="A0A1M7FPD2"/>
<dbReference type="Gene3D" id="3.40.50.300">
    <property type="entry name" value="P-loop containing nucleotide triphosphate hydrolases"/>
    <property type="match status" value="1"/>
</dbReference>
<reference evidence="4 5" key="1">
    <citation type="submission" date="2016-11" db="EMBL/GenBank/DDBJ databases">
        <authorList>
            <person name="Jaros S."/>
            <person name="Januszkiewicz K."/>
            <person name="Wedrychowicz H."/>
        </authorList>
    </citation>
    <scope>NUCLEOTIDE SEQUENCE [LARGE SCALE GENOMIC DNA]</scope>
    <source>
        <strain evidence="4 5">CGMCC 4.2025</strain>
    </source>
</reference>
<evidence type="ECO:0000256" key="1">
    <source>
        <dbReference type="ARBA" id="ARBA00022741"/>
    </source>
</evidence>
<dbReference type="PROSITE" id="PS00622">
    <property type="entry name" value="HTH_LUXR_1"/>
    <property type="match status" value="1"/>
</dbReference>
<dbReference type="PANTHER" id="PTHR16305:SF35">
    <property type="entry name" value="TRANSCRIPTIONAL ACTIVATOR DOMAIN"/>
    <property type="match status" value="1"/>
</dbReference>
<evidence type="ECO:0000313" key="4">
    <source>
        <dbReference type="EMBL" id="SHM05835.1"/>
    </source>
</evidence>
<dbReference type="InterPro" id="IPR000792">
    <property type="entry name" value="Tscrpt_reg_LuxR_C"/>
</dbReference>
<dbReference type="GO" id="GO:0003677">
    <property type="term" value="F:DNA binding"/>
    <property type="evidence" value="ECO:0007669"/>
    <property type="project" value="InterPro"/>
</dbReference>
<dbReference type="GO" id="GO:0006355">
    <property type="term" value="P:regulation of DNA-templated transcription"/>
    <property type="evidence" value="ECO:0007669"/>
    <property type="project" value="InterPro"/>
</dbReference>
<feature type="domain" description="HTH luxR-type" evidence="3">
    <location>
        <begin position="885"/>
        <end position="950"/>
    </location>
</feature>
<dbReference type="PROSITE" id="PS50043">
    <property type="entry name" value="HTH_LUXR_2"/>
    <property type="match status" value="1"/>
</dbReference>
<gene>
    <name evidence="4" type="ORF">SAMN05216499_10816</name>
</gene>
<dbReference type="SMART" id="SM00421">
    <property type="entry name" value="HTH_LUXR"/>
    <property type="match status" value="1"/>
</dbReference>
<dbReference type="SUPFAM" id="SSF52540">
    <property type="entry name" value="P-loop containing nucleoside triphosphate hydrolases"/>
    <property type="match status" value="1"/>
</dbReference>
<evidence type="ECO:0000259" key="3">
    <source>
        <dbReference type="PROSITE" id="PS50043"/>
    </source>
</evidence>
<keyword evidence="2" id="KW-0067">ATP-binding</keyword>
<dbReference type="PANTHER" id="PTHR16305">
    <property type="entry name" value="TESTICULAR SOLUBLE ADENYLYL CYCLASE"/>
    <property type="match status" value="1"/>
</dbReference>
<keyword evidence="5" id="KW-1185">Reference proteome</keyword>
<dbReference type="STRING" id="310782.SAMN05216499_10816"/>
<dbReference type="InterPro" id="IPR003593">
    <property type="entry name" value="AAA+_ATPase"/>
</dbReference>
<dbReference type="RefSeq" id="WP_073498116.1">
    <property type="nucleotide sequence ID" value="NZ_FRBI01000008.1"/>
</dbReference>
<dbReference type="InterPro" id="IPR036388">
    <property type="entry name" value="WH-like_DNA-bd_sf"/>
</dbReference>
<dbReference type="SUPFAM" id="SSF46894">
    <property type="entry name" value="C-terminal effector domain of the bipartite response regulators"/>
    <property type="match status" value="1"/>
</dbReference>
<dbReference type="InterPro" id="IPR016032">
    <property type="entry name" value="Sig_transdc_resp-reg_C-effctor"/>
</dbReference>
<name>A0A1M7FPD2_9ACTN</name>
<dbReference type="InterPro" id="IPR027417">
    <property type="entry name" value="P-loop_NTPase"/>
</dbReference>
<accession>A0A1M7FPD2</accession>